<dbReference type="InterPro" id="IPR014001">
    <property type="entry name" value="Helicase_ATP-bd"/>
</dbReference>
<dbReference type="Proteomes" id="UP000680365">
    <property type="component" value="Unassembled WGS sequence"/>
</dbReference>
<dbReference type="InterPro" id="IPR050742">
    <property type="entry name" value="Helicase_Restrict-Modif_Enz"/>
</dbReference>
<dbReference type="EMBL" id="JAEDAM010000007">
    <property type="protein sequence ID" value="MBS8121627.1"/>
    <property type="molecule type" value="Genomic_DNA"/>
</dbReference>
<proteinExistence type="predicted"/>
<name>A0ABS5QK81_9BACT</name>
<dbReference type="SUPFAM" id="SSF52540">
    <property type="entry name" value="P-loop containing nucleoside triphosphate hydrolases"/>
    <property type="match status" value="2"/>
</dbReference>
<evidence type="ECO:0000259" key="1">
    <source>
        <dbReference type="PROSITE" id="PS51192"/>
    </source>
</evidence>
<evidence type="ECO:0000313" key="3">
    <source>
        <dbReference type="Proteomes" id="UP000680365"/>
    </source>
</evidence>
<dbReference type="EC" id="3.1.21.5" evidence="2"/>
<dbReference type="InterPro" id="IPR027417">
    <property type="entry name" value="P-loop_NTPase"/>
</dbReference>
<gene>
    <name evidence="2" type="ORF">VAMP_11n41</name>
</gene>
<keyword evidence="2" id="KW-0378">Hydrolase</keyword>
<evidence type="ECO:0000313" key="2">
    <source>
        <dbReference type="EMBL" id="MBS8121627.1"/>
    </source>
</evidence>
<dbReference type="Pfam" id="PF04851">
    <property type="entry name" value="ResIII"/>
    <property type="match status" value="1"/>
</dbReference>
<dbReference type="PANTHER" id="PTHR47396">
    <property type="entry name" value="TYPE I RESTRICTION ENZYME ECOKI R PROTEIN"/>
    <property type="match status" value="1"/>
</dbReference>
<dbReference type="Gene3D" id="3.40.50.300">
    <property type="entry name" value="P-loop containing nucleotide triphosphate hydrolases"/>
    <property type="match status" value="1"/>
</dbReference>
<feature type="domain" description="Helicase ATP-binding" evidence="1">
    <location>
        <begin position="56"/>
        <end position="251"/>
    </location>
</feature>
<comment type="caution">
    <text evidence="2">The sequence shown here is derived from an EMBL/GenBank/DDBJ whole genome shotgun (WGS) entry which is preliminary data.</text>
</comment>
<keyword evidence="2" id="KW-0540">Nuclease</keyword>
<dbReference type="SMART" id="SM00487">
    <property type="entry name" value="DEXDc"/>
    <property type="match status" value="1"/>
</dbReference>
<reference evidence="2 3" key="1">
    <citation type="journal article" date="2021" name="Nat. Commun.">
        <title>Reductive evolution and unique predatory mode in the CPR bacterium Vampirococcus lugosii.</title>
        <authorList>
            <person name="Moreira D."/>
            <person name="Zivanovic Y."/>
            <person name="Lopez-Archilla A.I."/>
            <person name="Iniesto M."/>
            <person name="Lopez-Garcia P."/>
        </authorList>
    </citation>
    <scope>NUCLEOTIDE SEQUENCE [LARGE SCALE GENOMIC DNA]</scope>
    <source>
        <strain evidence="2">Chiprana</strain>
    </source>
</reference>
<dbReference type="InterPro" id="IPR006935">
    <property type="entry name" value="Helicase/UvrB_N"/>
</dbReference>
<dbReference type="CDD" id="cd18785">
    <property type="entry name" value="SF2_C"/>
    <property type="match status" value="1"/>
</dbReference>
<dbReference type="PANTHER" id="PTHR47396:SF1">
    <property type="entry name" value="ATP-DEPENDENT HELICASE IRC3-RELATED"/>
    <property type="match status" value="1"/>
</dbReference>
<dbReference type="PROSITE" id="PS51192">
    <property type="entry name" value="HELICASE_ATP_BIND_1"/>
    <property type="match status" value="1"/>
</dbReference>
<keyword evidence="3" id="KW-1185">Reference proteome</keyword>
<dbReference type="GO" id="GO:0015668">
    <property type="term" value="F:type III site-specific deoxyribonuclease activity"/>
    <property type="evidence" value="ECO:0007669"/>
    <property type="project" value="UniProtKB-EC"/>
</dbReference>
<accession>A0ABS5QK81</accession>
<keyword evidence="2" id="KW-0255">Endonuclease</keyword>
<protein>
    <submittedName>
        <fullName evidence="2">Type III restriction endonuclease subunit R</fullName>
        <ecNumber evidence="2">3.1.21.5</ecNumber>
    </submittedName>
</protein>
<organism evidence="2 3">
    <name type="scientific">Candidatus Vampirococcus lugosii</name>
    <dbReference type="NCBI Taxonomy" id="2789015"/>
    <lineage>
        <taxon>Bacteria</taxon>
        <taxon>Candidatus Absconditibacteriota</taxon>
        <taxon>Vampirococcus</taxon>
    </lineage>
</organism>
<sequence length="870" mass="102400">MQNQQFLYQKLNTLSEMGALKKDIPLYINSNLNPNFEIRDYQKEAFARFSYYLNDFPNKKIPIHLLFNMATGSGKTFIMASLILELYEKGYRNFLFFVNSTNIIEKTKDNFVNNNSSKYLFNQKISFDNKQINIKEVDNFTTSHTDDINIKFTTIQGLHMDLTFPKENGLTYEDFKDNKIVILSDEAHHINSTTKKSKLNKTEELQKSSWEQTVMNILKSHKDNLLLEFTATVDLQNENIAEKYLDKIIYKYDLKQFRLDGYSKEVDILKADMEQDDRILQAIILSQYRLKVAEKNRIYCKPVILFKAQKTIAESQTNLENFNQLIKNLKVEDLEKIQNTTNEKVLLKVFNFFEENNLSLQDITNELKQDFAEENCISANDDKQAEKNQILLNTLEEKNNRIRAIFAVQKLNEGWDVLNLFDIVRLYDSRSNVIDKKTGKVKVGPQTMSEAQLIGRGARYFPFTTDKAIGESKYKRKFDKKDDEELKILETFYYHTSFDNLYITEIKQALKDTGMMDEEEKKDFTIKLKDSFKKSNFYKNGYIYTNKRKEKDNQEVSSLEEVGMKIERFEFTLHTGKSGAVQVFESSENPSGEKIEKEPKSFQIKDIDIRIIKKAIQQNDFYKFDNLKKYIGKLKSIEDFITNYRYLSSKRIDLYSSKDVLENLSNDDLLKAVSSLLKSMENEIKQQETKYEGTTMFDAKSIQEMFKEKTIKVSSYEDYTKNQDWFVFDKITATSEEKYLVELFEKKIQELNDKYEDIYLIRNERHFAIYSFEDGDRFEPDFVLFMKEKQTKKPLTYQIFIEPKGSQFKDAEGLFGNSKEAWKEKFLSGIDEKAEIIDSNFGNYKLIGLPLYNKDLESDFEEAFDDRFGK</sequence>